<comment type="caution">
    <text evidence="6">The sequence shown here is derived from an EMBL/GenBank/DDBJ whole genome shotgun (WGS) entry which is preliminary data.</text>
</comment>
<feature type="domain" description="Hemerythrin-like" evidence="5">
    <location>
        <begin position="13"/>
        <end position="118"/>
    </location>
</feature>
<dbReference type="PANTHER" id="PTHR37164:SF1">
    <property type="entry name" value="BACTERIOHEMERYTHRIN"/>
    <property type="match status" value="1"/>
</dbReference>
<proteinExistence type="inferred from homology"/>
<dbReference type="InterPro" id="IPR016131">
    <property type="entry name" value="Haemerythrin_Fe_BS"/>
</dbReference>
<dbReference type="InterPro" id="IPR050669">
    <property type="entry name" value="Hemerythrin"/>
</dbReference>
<evidence type="ECO:0000256" key="2">
    <source>
        <dbReference type="ARBA" id="ARBA00022621"/>
    </source>
</evidence>
<keyword evidence="2" id="KW-0561">Oxygen transport</keyword>
<comment type="similarity">
    <text evidence="1">Belongs to the hemerythrin family.</text>
</comment>
<name>A0A1T1AQ44_RHOFE</name>
<keyword evidence="2" id="KW-0813">Transport</keyword>
<evidence type="ECO:0000256" key="4">
    <source>
        <dbReference type="ARBA" id="ARBA00023004"/>
    </source>
</evidence>
<dbReference type="InterPro" id="IPR012312">
    <property type="entry name" value="Hemerythrin-like"/>
</dbReference>
<evidence type="ECO:0000256" key="1">
    <source>
        <dbReference type="ARBA" id="ARBA00010587"/>
    </source>
</evidence>
<dbReference type="Proteomes" id="UP000190750">
    <property type="component" value="Unassembled WGS sequence"/>
</dbReference>
<dbReference type="CDD" id="cd12107">
    <property type="entry name" value="Hemerythrin"/>
    <property type="match status" value="1"/>
</dbReference>
<dbReference type="OrthoDB" id="5296936at2"/>
<keyword evidence="4" id="KW-0408">Iron</keyword>
<dbReference type="PANTHER" id="PTHR37164">
    <property type="entry name" value="BACTERIOHEMERYTHRIN"/>
    <property type="match status" value="1"/>
</dbReference>
<keyword evidence="7" id="KW-1185">Reference proteome</keyword>
<evidence type="ECO:0000259" key="5">
    <source>
        <dbReference type="Pfam" id="PF01814"/>
    </source>
</evidence>
<dbReference type="EMBL" id="MTJN01000002">
    <property type="protein sequence ID" value="OOV06230.1"/>
    <property type="molecule type" value="Genomic_DNA"/>
</dbReference>
<dbReference type="GO" id="GO:0005344">
    <property type="term" value="F:oxygen carrier activity"/>
    <property type="evidence" value="ECO:0007669"/>
    <property type="project" value="UniProtKB-KW"/>
</dbReference>
<dbReference type="Pfam" id="PF01814">
    <property type="entry name" value="Hemerythrin"/>
    <property type="match status" value="1"/>
</dbReference>
<dbReference type="InterPro" id="IPR012827">
    <property type="entry name" value="Hemerythrin_metal-bd"/>
</dbReference>
<dbReference type="Gene3D" id="1.20.120.50">
    <property type="entry name" value="Hemerythrin-like"/>
    <property type="match status" value="1"/>
</dbReference>
<keyword evidence="3" id="KW-0479">Metal-binding</keyword>
<dbReference type="InterPro" id="IPR035938">
    <property type="entry name" value="Hemerythrin-like_sf"/>
</dbReference>
<evidence type="ECO:0000313" key="7">
    <source>
        <dbReference type="Proteomes" id="UP000190750"/>
    </source>
</evidence>
<dbReference type="PROSITE" id="PS00550">
    <property type="entry name" value="HEMERYTHRINS"/>
    <property type="match status" value="1"/>
</dbReference>
<reference evidence="6 7" key="1">
    <citation type="submission" date="2017-01" db="EMBL/GenBank/DDBJ databases">
        <title>Genome sequencing of Rhodoferax fermentans JCM 7819.</title>
        <authorList>
            <person name="Kim Y.J."/>
            <person name="Farh M.E.-A."/>
            <person name="Yang D.-C."/>
        </authorList>
    </citation>
    <scope>NUCLEOTIDE SEQUENCE [LARGE SCALE GENOMIC DNA]</scope>
    <source>
        <strain evidence="6 7">JCM 7819</strain>
    </source>
</reference>
<dbReference type="GO" id="GO:0046872">
    <property type="term" value="F:metal ion binding"/>
    <property type="evidence" value="ECO:0007669"/>
    <property type="project" value="UniProtKB-KW"/>
</dbReference>
<protein>
    <recommendedName>
        <fullName evidence="5">Hemerythrin-like domain-containing protein</fullName>
    </recommendedName>
</protein>
<dbReference type="AlphaFoldDB" id="A0A1T1AQ44"/>
<dbReference type="SUPFAM" id="SSF47188">
    <property type="entry name" value="Hemerythrin-like"/>
    <property type="match status" value="1"/>
</dbReference>
<gene>
    <name evidence="6" type="ORF">RF819_05375</name>
</gene>
<accession>A0A1T1AQ44</accession>
<dbReference type="NCBIfam" id="NF033749">
    <property type="entry name" value="bact_hemeryth"/>
    <property type="match status" value="1"/>
</dbReference>
<dbReference type="STRING" id="28066.RF819_05375"/>
<dbReference type="NCBIfam" id="TIGR02481">
    <property type="entry name" value="hemeryth_dom"/>
    <property type="match status" value="1"/>
</dbReference>
<evidence type="ECO:0000256" key="3">
    <source>
        <dbReference type="ARBA" id="ARBA00022723"/>
    </source>
</evidence>
<evidence type="ECO:0000313" key="6">
    <source>
        <dbReference type="EMBL" id="OOV06230.1"/>
    </source>
</evidence>
<dbReference type="RefSeq" id="WP_078364014.1">
    <property type="nucleotide sequence ID" value="NZ_MTJN01000002.1"/>
</dbReference>
<sequence>MSLEWKDGYKIGHDEIDAQHQQLFKLVNTVLAAKDKATLTACAMALFKYTREHFAHEEALMQRLDYPAMAAHKAQHESLISRLNEVSARIANGTLDHQVLEVFLTDWLLNHIANSDIKLATYIQATVE</sequence>
<organism evidence="6 7">
    <name type="scientific">Rhodoferax fermentans</name>
    <dbReference type="NCBI Taxonomy" id="28066"/>
    <lineage>
        <taxon>Bacteria</taxon>
        <taxon>Pseudomonadati</taxon>
        <taxon>Pseudomonadota</taxon>
        <taxon>Betaproteobacteria</taxon>
        <taxon>Burkholderiales</taxon>
        <taxon>Comamonadaceae</taxon>
        <taxon>Rhodoferax</taxon>
    </lineage>
</organism>